<dbReference type="Proteomes" id="UP000598360">
    <property type="component" value="Unassembled WGS sequence"/>
</dbReference>
<dbReference type="InterPro" id="IPR013766">
    <property type="entry name" value="Thioredoxin_domain"/>
</dbReference>
<keyword evidence="7" id="KW-0472">Membrane</keyword>
<keyword evidence="4" id="KW-1015">Disulfide bond</keyword>
<evidence type="ECO:0000256" key="2">
    <source>
        <dbReference type="ARBA" id="ARBA00022729"/>
    </source>
</evidence>
<evidence type="ECO:0000256" key="6">
    <source>
        <dbReference type="SAM" id="MobiDB-lite"/>
    </source>
</evidence>
<dbReference type="PANTHER" id="PTHR13887">
    <property type="entry name" value="GLUTATHIONE S-TRANSFERASE KAPPA"/>
    <property type="match status" value="1"/>
</dbReference>
<protein>
    <submittedName>
        <fullName evidence="9">Thioredoxin domain-containing protein</fullName>
    </submittedName>
</protein>
<evidence type="ECO:0000256" key="3">
    <source>
        <dbReference type="ARBA" id="ARBA00023002"/>
    </source>
</evidence>
<name>A0A929G038_9PSEU</name>
<sequence length="243" mass="26560">MPKNTNPVTQKSGTSINLLLTAIVVVVAVVVIGGVLLFNRGGGGGEGGVSPELLRNPDSNVLVEAPDDKVTVVEFLDYQCPSCQQYYEGVTKQIEADYEGRINFVTRNFPLEMHPLAQPAAKAAEAAALQGKYKEMYHAIYDNWQEWAVAPGGQDYARDPAKATQQFAGYAEGIGLDMQRYAQDVDSEQVQSRIDRDMQDGQQAGVSGTPTIFVNGEQFNSTGQDLNQVNQELRGKIDEELQK</sequence>
<feature type="compositionally biased region" description="Polar residues" evidence="6">
    <location>
        <begin position="200"/>
        <end position="227"/>
    </location>
</feature>
<dbReference type="PROSITE" id="PS51352">
    <property type="entry name" value="THIOREDOXIN_2"/>
    <property type="match status" value="1"/>
</dbReference>
<evidence type="ECO:0000259" key="8">
    <source>
        <dbReference type="PROSITE" id="PS51352"/>
    </source>
</evidence>
<gene>
    <name evidence="9" type="ORF">IQ251_01975</name>
</gene>
<keyword evidence="2" id="KW-0732">Signal</keyword>
<evidence type="ECO:0000313" key="9">
    <source>
        <dbReference type="EMBL" id="MBE9373208.1"/>
    </source>
</evidence>
<keyword evidence="7" id="KW-1133">Transmembrane helix</keyword>
<dbReference type="AlphaFoldDB" id="A0A929G038"/>
<organism evidence="9 10">
    <name type="scientific">Saccharopolyspora montiporae</name>
    <dbReference type="NCBI Taxonomy" id="2781240"/>
    <lineage>
        <taxon>Bacteria</taxon>
        <taxon>Bacillati</taxon>
        <taxon>Actinomycetota</taxon>
        <taxon>Actinomycetes</taxon>
        <taxon>Pseudonocardiales</taxon>
        <taxon>Pseudonocardiaceae</taxon>
        <taxon>Saccharopolyspora</taxon>
    </lineage>
</organism>
<keyword evidence="7" id="KW-0812">Transmembrane</keyword>
<dbReference type="GO" id="GO:0016491">
    <property type="term" value="F:oxidoreductase activity"/>
    <property type="evidence" value="ECO:0007669"/>
    <property type="project" value="UniProtKB-KW"/>
</dbReference>
<evidence type="ECO:0000256" key="1">
    <source>
        <dbReference type="ARBA" id="ARBA00005791"/>
    </source>
</evidence>
<proteinExistence type="inferred from homology"/>
<evidence type="ECO:0000313" key="10">
    <source>
        <dbReference type="Proteomes" id="UP000598360"/>
    </source>
</evidence>
<evidence type="ECO:0000256" key="4">
    <source>
        <dbReference type="ARBA" id="ARBA00023157"/>
    </source>
</evidence>
<keyword evidence="10" id="KW-1185">Reference proteome</keyword>
<dbReference type="Pfam" id="PF13462">
    <property type="entry name" value="Thioredoxin_4"/>
    <property type="match status" value="1"/>
</dbReference>
<reference evidence="9" key="1">
    <citation type="submission" date="2020-10" db="EMBL/GenBank/DDBJ databases">
        <title>Diversity and distribution of actinomycetes associated with coral in the coast of Hainan.</title>
        <authorList>
            <person name="Li F."/>
        </authorList>
    </citation>
    <scope>NUCLEOTIDE SEQUENCE</scope>
    <source>
        <strain evidence="9">HNM0983</strain>
    </source>
</reference>
<dbReference type="SUPFAM" id="SSF52833">
    <property type="entry name" value="Thioredoxin-like"/>
    <property type="match status" value="1"/>
</dbReference>
<keyword evidence="3" id="KW-0560">Oxidoreductase</keyword>
<dbReference type="RefSeq" id="WP_193926667.1">
    <property type="nucleotide sequence ID" value="NZ_JADEYC010000004.1"/>
</dbReference>
<evidence type="ECO:0000256" key="5">
    <source>
        <dbReference type="ARBA" id="ARBA00023284"/>
    </source>
</evidence>
<keyword evidence="5" id="KW-0676">Redox-active center</keyword>
<dbReference type="InterPro" id="IPR012336">
    <property type="entry name" value="Thioredoxin-like_fold"/>
</dbReference>
<feature type="transmembrane region" description="Helical" evidence="7">
    <location>
        <begin position="16"/>
        <end position="38"/>
    </location>
</feature>
<dbReference type="PANTHER" id="PTHR13887:SF14">
    <property type="entry name" value="DISULFIDE BOND FORMATION PROTEIN D"/>
    <property type="match status" value="1"/>
</dbReference>
<dbReference type="EMBL" id="JADEYC010000004">
    <property type="protein sequence ID" value="MBE9373208.1"/>
    <property type="molecule type" value="Genomic_DNA"/>
</dbReference>
<dbReference type="Gene3D" id="3.40.30.10">
    <property type="entry name" value="Glutaredoxin"/>
    <property type="match status" value="1"/>
</dbReference>
<accession>A0A929G038</accession>
<comment type="caution">
    <text evidence="9">The sequence shown here is derived from an EMBL/GenBank/DDBJ whole genome shotgun (WGS) entry which is preliminary data.</text>
</comment>
<comment type="similarity">
    <text evidence="1">Belongs to the thioredoxin family. DsbA subfamily.</text>
</comment>
<feature type="domain" description="Thioredoxin" evidence="8">
    <location>
        <begin position="18"/>
        <end position="235"/>
    </location>
</feature>
<dbReference type="InterPro" id="IPR036249">
    <property type="entry name" value="Thioredoxin-like_sf"/>
</dbReference>
<feature type="region of interest" description="Disordered" evidence="6">
    <location>
        <begin position="199"/>
        <end position="227"/>
    </location>
</feature>
<evidence type="ECO:0000256" key="7">
    <source>
        <dbReference type="SAM" id="Phobius"/>
    </source>
</evidence>